<evidence type="ECO:0000313" key="3">
    <source>
        <dbReference type="Proteomes" id="UP001165205"/>
    </source>
</evidence>
<dbReference type="EMBL" id="BSYA01000079">
    <property type="protein sequence ID" value="GMG31093.1"/>
    <property type="molecule type" value="Genomic_DNA"/>
</dbReference>
<sequence>MPFRPDSPVELPNGRLVCGSHHLVVCPFCTVDYSFMEEILNEDQEASEDSQDSQDEDMSDEERTFDDMTRLRVGTGRVIPTKFHPRNTRDTPQSLFPPGISTNASPHIRTDWKTSMGAAVKNRDLWDCLLGEMEKWDSNGMQVKFWRIPRDWNTDTDYHARHAASEDTRGGFQDIKGILV</sequence>
<gene>
    <name evidence="2" type="ORF">Aory04_000705200</name>
</gene>
<dbReference type="AlphaFoldDB" id="A0AAN5BZ23"/>
<evidence type="ECO:0000313" key="2">
    <source>
        <dbReference type="EMBL" id="GMG31093.1"/>
    </source>
</evidence>
<feature type="compositionally biased region" description="Polar residues" evidence="1">
    <location>
        <begin position="90"/>
        <end position="103"/>
    </location>
</feature>
<reference evidence="2" key="1">
    <citation type="submission" date="2023-04" db="EMBL/GenBank/DDBJ databases">
        <title>Aspergillus oryzae NBRC 4228.</title>
        <authorList>
            <person name="Ichikawa N."/>
            <person name="Sato H."/>
            <person name="Tonouchi N."/>
        </authorList>
    </citation>
    <scope>NUCLEOTIDE SEQUENCE</scope>
    <source>
        <strain evidence="2">NBRC 4228</strain>
    </source>
</reference>
<dbReference type="Gene3D" id="3.30.420.10">
    <property type="entry name" value="Ribonuclease H-like superfamily/Ribonuclease H"/>
    <property type="match status" value="1"/>
</dbReference>
<comment type="caution">
    <text evidence="2">The sequence shown here is derived from an EMBL/GenBank/DDBJ whole genome shotgun (WGS) entry which is preliminary data.</text>
</comment>
<protein>
    <submittedName>
        <fullName evidence="2">Unnamed protein product</fullName>
    </submittedName>
</protein>
<accession>A0AAN5BZ23</accession>
<dbReference type="InterPro" id="IPR036397">
    <property type="entry name" value="RNaseH_sf"/>
</dbReference>
<evidence type="ECO:0000256" key="1">
    <source>
        <dbReference type="SAM" id="MobiDB-lite"/>
    </source>
</evidence>
<proteinExistence type="predicted"/>
<name>A0AAN5BZ23_ASPOZ</name>
<dbReference type="GO" id="GO:0003676">
    <property type="term" value="F:nucleic acid binding"/>
    <property type="evidence" value="ECO:0007669"/>
    <property type="project" value="InterPro"/>
</dbReference>
<feature type="region of interest" description="Disordered" evidence="1">
    <location>
        <begin position="43"/>
        <end position="65"/>
    </location>
</feature>
<feature type="compositionally biased region" description="Acidic residues" evidence="1">
    <location>
        <begin position="43"/>
        <end position="60"/>
    </location>
</feature>
<dbReference type="Proteomes" id="UP001165205">
    <property type="component" value="Unassembled WGS sequence"/>
</dbReference>
<organism evidence="2 3">
    <name type="scientific">Aspergillus oryzae</name>
    <name type="common">Yellow koji mold</name>
    <dbReference type="NCBI Taxonomy" id="5062"/>
    <lineage>
        <taxon>Eukaryota</taxon>
        <taxon>Fungi</taxon>
        <taxon>Dikarya</taxon>
        <taxon>Ascomycota</taxon>
        <taxon>Pezizomycotina</taxon>
        <taxon>Eurotiomycetes</taxon>
        <taxon>Eurotiomycetidae</taxon>
        <taxon>Eurotiales</taxon>
        <taxon>Aspergillaceae</taxon>
        <taxon>Aspergillus</taxon>
        <taxon>Aspergillus subgen. Circumdati</taxon>
    </lineage>
</organism>
<feature type="region of interest" description="Disordered" evidence="1">
    <location>
        <begin position="83"/>
        <end position="103"/>
    </location>
</feature>